<dbReference type="AlphaFoldDB" id="A0A846N073"/>
<evidence type="ECO:0000256" key="4">
    <source>
        <dbReference type="SAM" id="MobiDB-lite"/>
    </source>
</evidence>
<dbReference type="InterPro" id="IPR018062">
    <property type="entry name" value="HTH_AraC-typ_CS"/>
</dbReference>
<keyword evidence="7" id="KW-1185">Reference proteome</keyword>
<dbReference type="PROSITE" id="PS01124">
    <property type="entry name" value="HTH_ARAC_FAMILY_2"/>
    <property type="match status" value="1"/>
</dbReference>
<evidence type="ECO:0000256" key="3">
    <source>
        <dbReference type="ARBA" id="ARBA00023163"/>
    </source>
</evidence>
<dbReference type="PANTHER" id="PTHR46796">
    <property type="entry name" value="HTH-TYPE TRANSCRIPTIONAL ACTIVATOR RHAS-RELATED"/>
    <property type="match status" value="1"/>
</dbReference>
<accession>A0A846N073</accession>
<dbReference type="Gene3D" id="1.10.10.60">
    <property type="entry name" value="Homeodomain-like"/>
    <property type="match status" value="1"/>
</dbReference>
<dbReference type="Proteomes" id="UP000570514">
    <property type="component" value="Unassembled WGS sequence"/>
</dbReference>
<dbReference type="RefSeq" id="WP_167083091.1">
    <property type="nucleotide sequence ID" value="NZ_BAAADC010000001.1"/>
</dbReference>
<comment type="caution">
    <text evidence="6">The sequence shown here is derived from an EMBL/GenBank/DDBJ whole genome shotgun (WGS) entry which is preliminary data.</text>
</comment>
<name>A0A846N073_9PROT</name>
<reference evidence="6 7" key="1">
    <citation type="submission" date="2020-03" db="EMBL/GenBank/DDBJ databases">
        <title>Genomic Encyclopedia of Type Strains, Phase IV (KMG-IV): sequencing the most valuable type-strain genomes for metagenomic binning, comparative biology and taxonomic classification.</title>
        <authorList>
            <person name="Goeker M."/>
        </authorList>
    </citation>
    <scope>NUCLEOTIDE SEQUENCE [LARGE SCALE GENOMIC DNA]</scope>
    <source>
        <strain evidence="6 7">DSM 19867</strain>
    </source>
</reference>
<sequence>MPRVTVEHKLARHSVEKAILRDVGEVQRVLLSLGFQDLRVSDWEKPFRIEICRTGMESAGIFQMHTSAAIAITSNLTRHCICLCPAGKFTIKRAETTLDVGERAAVIIPPTEKLLWMIPAKTRVAGVVLADEPFKQDSGNLANMTDELQPSEARCFDTSSNPGLIFADILKLLTVDLERSRFFAEHQSVREMFERLMTSSVFGLDDKDVSARKPAKSIAPRHVKRAEDFIRQHLGEPLDNFQLAKVAGVSQRSLYRGFVQFRGVTPARFIMELRLKEARRLLEGGGSFYDIKDIASRTGFRSYASFWRSYVSRFGNAPSKGRPAKLGKANSASGADDVLQSPGIAVPDERLG</sequence>
<evidence type="ECO:0000256" key="1">
    <source>
        <dbReference type="ARBA" id="ARBA00023015"/>
    </source>
</evidence>
<evidence type="ECO:0000256" key="2">
    <source>
        <dbReference type="ARBA" id="ARBA00023125"/>
    </source>
</evidence>
<proteinExistence type="predicted"/>
<keyword evidence="3" id="KW-0804">Transcription</keyword>
<gene>
    <name evidence="6" type="ORF">FHS83_002281</name>
</gene>
<keyword evidence="2 6" id="KW-0238">DNA-binding</keyword>
<feature type="region of interest" description="Disordered" evidence="4">
    <location>
        <begin position="318"/>
        <end position="352"/>
    </location>
</feature>
<dbReference type="InterPro" id="IPR018060">
    <property type="entry name" value="HTH_AraC"/>
</dbReference>
<evidence type="ECO:0000313" key="7">
    <source>
        <dbReference type="Proteomes" id="UP000570514"/>
    </source>
</evidence>
<organism evidence="6 7">
    <name type="scientific">Rhizomicrobium palustre</name>
    <dbReference type="NCBI Taxonomy" id="189966"/>
    <lineage>
        <taxon>Bacteria</taxon>
        <taxon>Pseudomonadati</taxon>
        <taxon>Pseudomonadota</taxon>
        <taxon>Alphaproteobacteria</taxon>
        <taxon>Micropepsales</taxon>
        <taxon>Micropepsaceae</taxon>
        <taxon>Rhizomicrobium</taxon>
    </lineage>
</organism>
<dbReference type="SMART" id="SM00342">
    <property type="entry name" value="HTH_ARAC"/>
    <property type="match status" value="1"/>
</dbReference>
<evidence type="ECO:0000313" key="6">
    <source>
        <dbReference type="EMBL" id="NIK88963.1"/>
    </source>
</evidence>
<dbReference type="PANTHER" id="PTHR46796:SF6">
    <property type="entry name" value="ARAC SUBFAMILY"/>
    <property type="match status" value="1"/>
</dbReference>
<dbReference type="SUPFAM" id="SSF46689">
    <property type="entry name" value="Homeodomain-like"/>
    <property type="match status" value="2"/>
</dbReference>
<protein>
    <submittedName>
        <fullName evidence="6">AraC-like DNA-binding protein</fullName>
    </submittedName>
</protein>
<dbReference type="GO" id="GO:0043565">
    <property type="term" value="F:sequence-specific DNA binding"/>
    <property type="evidence" value="ECO:0007669"/>
    <property type="project" value="InterPro"/>
</dbReference>
<dbReference type="PROSITE" id="PS00041">
    <property type="entry name" value="HTH_ARAC_FAMILY_1"/>
    <property type="match status" value="1"/>
</dbReference>
<feature type="domain" description="HTH araC/xylS-type" evidence="5">
    <location>
        <begin position="224"/>
        <end position="324"/>
    </location>
</feature>
<dbReference type="EMBL" id="JAASRM010000001">
    <property type="protein sequence ID" value="NIK88963.1"/>
    <property type="molecule type" value="Genomic_DNA"/>
</dbReference>
<dbReference type="Pfam" id="PF12833">
    <property type="entry name" value="HTH_18"/>
    <property type="match status" value="1"/>
</dbReference>
<keyword evidence="1" id="KW-0805">Transcription regulation</keyword>
<dbReference type="InterPro" id="IPR050204">
    <property type="entry name" value="AraC_XylS_family_regulators"/>
</dbReference>
<dbReference type="GO" id="GO:0003700">
    <property type="term" value="F:DNA-binding transcription factor activity"/>
    <property type="evidence" value="ECO:0007669"/>
    <property type="project" value="InterPro"/>
</dbReference>
<evidence type="ECO:0000259" key="5">
    <source>
        <dbReference type="PROSITE" id="PS01124"/>
    </source>
</evidence>
<dbReference type="InterPro" id="IPR009057">
    <property type="entry name" value="Homeodomain-like_sf"/>
</dbReference>